<organism evidence="1">
    <name type="scientific">Oscillatoriales cyanobacterium SpSt-402</name>
    <dbReference type="NCBI Taxonomy" id="2282168"/>
    <lineage>
        <taxon>Bacteria</taxon>
        <taxon>Bacillati</taxon>
        <taxon>Cyanobacteriota</taxon>
        <taxon>Cyanophyceae</taxon>
        <taxon>Oscillatoriophycideae</taxon>
        <taxon>Oscillatoriales</taxon>
    </lineage>
</organism>
<dbReference type="AlphaFoldDB" id="A0A832H516"/>
<protein>
    <submittedName>
        <fullName evidence="1">Uncharacterized protein</fullName>
    </submittedName>
</protein>
<gene>
    <name evidence="1" type="ORF">ENR47_08735</name>
</gene>
<proteinExistence type="predicted"/>
<evidence type="ECO:0000313" key="1">
    <source>
        <dbReference type="EMBL" id="HGW94351.1"/>
    </source>
</evidence>
<name>A0A832H516_9CYAN</name>
<comment type="caution">
    <text evidence="1">The sequence shown here is derived from an EMBL/GenBank/DDBJ whole genome shotgun (WGS) entry which is preliminary data.</text>
</comment>
<sequence>MVKPLANSLAPQQQVEHLERCWLKSELEIHETKSNDTLTIVWRVLKQSVLDRIHLLQCEPKIQRMQGSQGSFWYAYDPVTEQTTYLESEKDVDRWLEEWFCRNL</sequence>
<reference evidence="1" key="1">
    <citation type="journal article" date="2020" name="mSystems">
        <title>Genome- and Community-Level Interaction Insights into Carbon Utilization and Element Cycling Functions of Hydrothermarchaeota in Hydrothermal Sediment.</title>
        <authorList>
            <person name="Zhou Z."/>
            <person name="Liu Y."/>
            <person name="Xu W."/>
            <person name="Pan J."/>
            <person name="Luo Z.H."/>
            <person name="Li M."/>
        </authorList>
    </citation>
    <scope>NUCLEOTIDE SEQUENCE [LARGE SCALE GENOMIC DNA]</scope>
    <source>
        <strain evidence="1">SpSt-402</strain>
    </source>
</reference>
<accession>A0A832H516</accession>
<dbReference type="EMBL" id="DSRD01000549">
    <property type="protein sequence ID" value="HGW94351.1"/>
    <property type="molecule type" value="Genomic_DNA"/>
</dbReference>